<dbReference type="Pfam" id="PF00440">
    <property type="entry name" value="TetR_N"/>
    <property type="match status" value="1"/>
</dbReference>
<comment type="caution">
    <text evidence="4">The sequence shown here is derived from an EMBL/GenBank/DDBJ whole genome shotgun (WGS) entry which is preliminary data.</text>
</comment>
<dbReference type="PANTHER" id="PTHR43479">
    <property type="entry name" value="ACREF/ENVCD OPERON REPRESSOR-RELATED"/>
    <property type="match status" value="1"/>
</dbReference>
<gene>
    <name evidence="4" type="ORF">B808_262</name>
</gene>
<protein>
    <submittedName>
        <fullName evidence="4">Transcriptional regulator, putative</fullName>
    </submittedName>
</protein>
<dbReference type="InterPro" id="IPR001647">
    <property type="entry name" value="HTH_TetR"/>
</dbReference>
<feature type="DNA-binding region" description="H-T-H motif" evidence="2">
    <location>
        <begin position="19"/>
        <end position="38"/>
    </location>
</feature>
<dbReference type="PANTHER" id="PTHR43479:SF11">
    <property type="entry name" value="ACREF_ENVCD OPERON REPRESSOR-RELATED"/>
    <property type="match status" value="1"/>
</dbReference>
<keyword evidence="1 2" id="KW-0238">DNA-binding</keyword>
<dbReference type="RefSeq" id="WP_009166883.1">
    <property type="nucleotide sequence ID" value="NZ_ALXG01000013.1"/>
</dbReference>
<accession>W9EMA8</accession>
<dbReference type="PRINTS" id="PR00455">
    <property type="entry name" value="HTHTETR"/>
</dbReference>
<dbReference type="PROSITE" id="PS50977">
    <property type="entry name" value="HTH_TETR_2"/>
    <property type="match status" value="1"/>
</dbReference>
<dbReference type="Proteomes" id="UP000019474">
    <property type="component" value="Unassembled WGS sequence"/>
</dbReference>
<dbReference type="AlphaFoldDB" id="W9EMA8"/>
<evidence type="ECO:0000259" key="3">
    <source>
        <dbReference type="PROSITE" id="PS50977"/>
    </source>
</evidence>
<proteinExistence type="predicted"/>
<dbReference type="InterPro" id="IPR009057">
    <property type="entry name" value="Homeodomain-like_sf"/>
</dbReference>
<name>W9EMA8_9LACO</name>
<evidence type="ECO:0000313" key="4">
    <source>
        <dbReference type="EMBL" id="ETO40804.1"/>
    </source>
</evidence>
<dbReference type="SUPFAM" id="SSF46689">
    <property type="entry name" value="Homeodomain-like"/>
    <property type="match status" value="1"/>
</dbReference>
<feature type="domain" description="HTH tetR-type" evidence="3">
    <location>
        <begin position="1"/>
        <end position="56"/>
    </location>
</feature>
<dbReference type="GO" id="GO:0003677">
    <property type="term" value="F:DNA binding"/>
    <property type="evidence" value="ECO:0007669"/>
    <property type="project" value="UniProtKB-UniRule"/>
</dbReference>
<evidence type="ECO:0000256" key="1">
    <source>
        <dbReference type="ARBA" id="ARBA00023125"/>
    </source>
</evidence>
<dbReference type="PATRIC" id="fig|1221538.3.peg.269"/>
<sequence>MLLEAATTVFLTKGFDNATIREICRKANRTTGAFYQHFQSKNELLKIILSPLFTALTNSYKQQLQQGLAAINKVKIGQIWQEYLLNLDPLITIIYAHPQKRALLLFDAAGSQYSDLAELTTRYFTQQFIELINVMQQQHVIPFEFQFNYQELHFRVFAFFATVCDILKHNYQEAETKALCRGLYQFFYPGWLTWLQIKQPG</sequence>
<dbReference type="InterPro" id="IPR050624">
    <property type="entry name" value="HTH-type_Tx_Regulator"/>
</dbReference>
<evidence type="ECO:0000256" key="2">
    <source>
        <dbReference type="PROSITE-ProRule" id="PRU00335"/>
    </source>
</evidence>
<reference evidence="4 5" key="1">
    <citation type="submission" date="2012-08" db="EMBL/GenBank/DDBJ databases">
        <title>Genome sequencing of Lactobacillus florum 8D.</title>
        <authorList>
            <person name="Kim E.B."/>
            <person name="Marco M.L."/>
        </authorList>
    </citation>
    <scope>NUCLEOTIDE SEQUENCE [LARGE SCALE GENOMIC DNA]</scope>
    <source>
        <strain evidence="4 5">8D</strain>
    </source>
</reference>
<dbReference type="EMBL" id="ALXG01000013">
    <property type="protein sequence ID" value="ETO40804.1"/>
    <property type="molecule type" value="Genomic_DNA"/>
</dbReference>
<evidence type="ECO:0000313" key="5">
    <source>
        <dbReference type="Proteomes" id="UP000019474"/>
    </source>
</evidence>
<organism evidence="4 5">
    <name type="scientific">Fructilactobacillus florum 8D</name>
    <dbReference type="NCBI Taxonomy" id="1221538"/>
    <lineage>
        <taxon>Bacteria</taxon>
        <taxon>Bacillati</taxon>
        <taxon>Bacillota</taxon>
        <taxon>Bacilli</taxon>
        <taxon>Lactobacillales</taxon>
        <taxon>Lactobacillaceae</taxon>
        <taxon>Fructilactobacillus</taxon>
    </lineage>
</organism>
<keyword evidence="5" id="KW-1185">Reference proteome</keyword>
<dbReference type="Gene3D" id="1.10.357.10">
    <property type="entry name" value="Tetracycline Repressor, domain 2"/>
    <property type="match status" value="1"/>
</dbReference>